<reference evidence="6 7" key="1">
    <citation type="submission" date="2017-04" db="EMBL/GenBank/DDBJ databases">
        <authorList>
            <person name="Afonso C.L."/>
            <person name="Miller P.J."/>
            <person name="Scott M.A."/>
            <person name="Spackman E."/>
            <person name="Goraichik I."/>
            <person name="Dimitrov K.M."/>
            <person name="Suarez D.L."/>
            <person name="Swayne D.E."/>
        </authorList>
    </citation>
    <scope>NUCLEOTIDE SEQUENCE [LARGE SCALE GENOMIC DNA]</scope>
    <source>
        <strain evidence="6 7">DSM 26133</strain>
    </source>
</reference>
<evidence type="ECO:0000256" key="1">
    <source>
        <dbReference type="ARBA" id="ARBA00004141"/>
    </source>
</evidence>
<evidence type="ECO:0000256" key="5">
    <source>
        <dbReference type="SAM" id="Phobius"/>
    </source>
</evidence>
<dbReference type="RefSeq" id="WP_084374054.1">
    <property type="nucleotide sequence ID" value="NZ_FWYF01000004.1"/>
</dbReference>
<evidence type="ECO:0000256" key="3">
    <source>
        <dbReference type="ARBA" id="ARBA00022989"/>
    </source>
</evidence>
<feature type="transmembrane region" description="Helical" evidence="5">
    <location>
        <begin position="44"/>
        <end position="61"/>
    </location>
</feature>
<keyword evidence="4 5" id="KW-0472">Membrane</keyword>
<keyword evidence="3 5" id="KW-1133">Transmembrane helix</keyword>
<dbReference type="STRING" id="692418.SAMN04488029_3410"/>
<feature type="transmembrane region" description="Helical" evidence="5">
    <location>
        <begin position="98"/>
        <end position="115"/>
    </location>
</feature>
<feature type="transmembrane region" description="Helical" evidence="5">
    <location>
        <begin position="73"/>
        <end position="92"/>
    </location>
</feature>
<keyword evidence="2 5" id="KW-0812">Transmembrane</keyword>
<evidence type="ECO:0000313" key="7">
    <source>
        <dbReference type="Proteomes" id="UP000192472"/>
    </source>
</evidence>
<dbReference type="Proteomes" id="UP000192472">
    <property type="component" value="Unassembled WGS sequence"/>
</dbReference>
<dbReference type="OrthoDB" id="7960583at2"/>
<dbReference type="AlphaFoldDB" id="A0A1W2GN54"/>
<evidence type="ECO:0000256" key="4">
    <source>
        <dbReference type="ARBA" id="ARBA00023136"/>
    </source>
</evidence>
<dbReference type="GO" id="GO:0016020">
    <property type="term" value="C:membrane"/>
    <property type="evidence" value="ECO:0007669"/>
    <property type="project" value="UniProtKB-SubCell"/>
</dbReference>
<evidence type="ECO:0000256" key="2">
    <source>
        <dbReference type="ARBA" id="ARBA00022692"/>
    </source>
</evidence>
<comment type="subcellular location">
    <subcellularLocation>
        <location evidence="1">Membrane</location>
        <topology evidence="1">Multi-pass membrane protein</topology>
    </subcellularLocation>
</comment>
<sequence length="127" mass="14572">MKKDKLIFWIATSVIIFVEGIGNVATVNQQYAKDIVYNLGYPEYFRVAMSVFKLVGVLILITPKIPLWVKEWAYAGFFINTAFAVISYWSVYGWGSDLAFPFFVLASLLVSYHYHKKISNQTEIKIS</sequence>
<organism evidence="6 7">
    <name type="scientific">Reichenbachiella faecimaris</name>
    <dbReference type="NCBI Taxonomy" id="692418"/>
    <lineage>
        <taxon>Bacteria</taxon>
        <taxon>Pseudomonadati</taxon>
        <taxon>Bacteroidota</taxon>
        <taxon>Cytophagia</taxon>
        <taxon>Cytophagales</taxon>
        <taxon>Reichenbachiellaceae</taxon>
        <taxon>Reichenbachiella</taxon>
    </lineage>
</organism>
<dbReference type="EMBL" id="FWYF01000004">
    <property type="protein sequence ID" value="SMD37686.1"/>
    <property type="molecule type" value="Genomic_DNA"/>
</dbReference>
<name>A0A1W2GN54_REIFA</name>
<dbReference type="InterPro" id="IPR032808">
    <property type="entry name" value="DoxX"/>
</dbReference>
<dbReference type="Pfam" id="PF13564">
    <property type="entry name" value="DoxX_2"/>
    <property type="match status" value="1"/>
</dbReference>
<evidence type="ECO:0000313" key="6">
    <source>
        <dbReference type="EMBL" id="SMD37686.1"/>
    </source>
</evidence>
<keyword evidence="7" id="KW-1185">Reference proteome</keyword>
<gene>
    <name evidence="6" type="ORF">SAMN04488029_3410</name>
</gene>
<protein>
    <submittedName>
        <fullName evidence="6">DoxX-like family protein</fullName>
    </submittedName>
</protein>
<accession>A0A1W2GN54</accession>
<proteinExistence type="predicted"/>